<dbReference type="EMBL" id="CAFZ01000307">
    <property type="protein sequence ID" value="CCA74377.1"/>
    <property type="molecule type" value="Genomic_DNA"/>
</dbReference>
<sequence>MASSSFRYALFNGAGIYDVEHGGPWTCEESTNNCTMVSGMGHLDFTGTVAANILLNESWATPSFGMGYDFTFSMCHTVDHTNQTVSSAVEGVWVNHEVPFCPTLSSTLHHTGTFILSDNRTFSIKLRTPVANPSPANQTNPVFQLHMSNLRGEYGYY</sequence>
<name>G4TST4_SERID</name>
<gene>
    <name evidence="1" type="ORF">PIIN_08329</name>
</gene>
<dbReference type="Proteomes" id="UP000007148">
    <property type="component" value="Unassembled WGS sequence"/>
</dbReference>
<organism evidence="1 2">
    <name type="scientific">Serendipita indica (strain DSM 11827)</name>
    <name type="common">Root endophyte fungus</name>
    <name type="synonym">Piriformospora indica</name>
    <dbReference type="NCBI Taxonomy" id="1109443"/>
    <lineage>
        <taxon>Eukaryota</taxon>
        <taxon>Fungi</taxon>
        <taxon>Dikarya</taxon>
        <taxon>Basidiomycota</taxon>
        <taxon>Agaricomycotina</taxon>
        <taxon>Agaricomycetes</taxon>
        <taxon>Sebacinales</taxon>
        <taxon>Serendipitaceae</taxon>
        <taxon>Serendipita</taxon>
    </lineage>
</organism>
<comment type="caution">
    <text evidence="1">The sequence shown here is derived from an EMBL/GenBank/DDBJ whole genome shotgun (WGS) entry which is preliminary data.</text>
</comment>
<proteinExistence type="predicted"/>
<evidence type="ECO:0000313" key="1">
    <source>
        <dbReference type="EMBL" id="CCA74377.1"/>
    </source>
</evidence>
<dbReference type="InParanoid" id="G4TST4"/>
<evidence type="ECO:0000313" key="2">
    <source>
        <dbReference type="Proteomes" id="UP000007148"/>
    </source>
</evidence>
<reference evidence="1 2" key="1">
    <citation type="journal article" date="2011" name="PLoS Pathog.">
        <title>Endophytic Life Strategies Decoded by Genome and Transcriptome Analyses of the Mutualistic Root Symbiont Piriformospora indica.</title>
        <authorList>
            <person name="Zuccaro A."/>
            <person name="Lahrmann U."/>
            <person name="Guldener U."/>
            <person name="Langen G."/>
            <person name="Pfiffi S."/>
            <person name="Biedenkopf D."/>
            <person name="Wong P."/>
            <person name="Samans B."/>
            <person name="Grimm C."/>
            <person name="Basiewicz M."/>
            <person name="Murat C."/>
            <person name="Martin F."/>
            <person name="Kogel K.H."/>
        </authorList>
    </citation>
    <scope>NUCLEOTIDE SEQUENCE [LARGE SCALE GENOMIC DNA]</scope>
    <source>
        <strain evidence="1 2">DSM 11827</strain>
    </source>
</reference>
<dbReference type="AlphaFoldDB" id="G4TST4"/>
<dbReference type="HOGENOM" id="CLU_1678615_0_0_1"/>
<protein>
    <submittedName>
        <fullName evidence="1">Uncharacterized protein</fullName>
    </submittedName>
</protein>
<keyword evidence="2" id="KW-1185">Reference proteome</keyword>
<accession>G4TST4</accession>